<reference evidence="2 3" key="1">
    <citation type="journal article" date="2020" name="Cell Host Microbe">
        <title>Functional and Genomic Variation between Human-Derived Isolates of Lachnospiraceae Reveals Inter- and Intra-Species Diversity.</title>
        <authorList>
            <person name="Sorbara M.T."/>
            <person name="Littmann E.R."/>
            <person name="Fontana E."/>
            <person name="Moody T.U."/>
            <person name="Kohout C.E."/>
            <person name="Gjonbalaj M."/>
            <person name="Eaton V."/>
            <person name="Seok R."/>
            <person name="Leiner I.M."/>
            <person name="Pamer E.G."/>
        </authorList>
    </citation>
    <scope>NUCLEOTIDE SEQUENCE [LARGE SCALE GENOMIC DNA]</scope>
    <source>
        <strain evidence="2 3">MSK.20.11</strain>
    </source>
</reference>
<name>A0ABX2GM83_9FIRM</name>
<dbReference type="Proteomes" id="UP000822152">
    <property type="component" value="Unassembled WGS sequence"/>
</dbReference>
<dbReference type="RefSeq" id="WP_022250146.1">
    <property type="nucleotide sequence ID" value="NZ_JAAIPF010000011.1"/>
</dbReference>
<gene>
    <name evidence="2" type="ORF">G4952_06415</name>
</gene>
<dbReference type="SUPFAM" id="SSF47598">
    <property type="entry name" value="Ribbon-helix-helix"/>
    <property type="match status" value="1"/>
</dbReference>
<dbReference type="EMBL" id="JAAIPF010000011">
    <property type="protein sequence ID" value="NSF73459.1"/>
    <property type="molecule type" value="Genomic_DNA"/>
</dbReference>
<organism evidence="2 3">
    <name type="scientific">Blautia wexlerae</name>
    <dbReference type="NCBI Taxonomy" id="418240"/>
    <lineage>
        <taxon>Bacteria</taxon>
        <taxon>Bacillati</taxon>
        <taxon>Bacillota</taxon>
        <taxon>Clostridia</taxon>
        <taxon>Lachnospirales</taxon>
        <taxon>Lachnospiraceae</taxon>
        <taxon>Blautia</taxon>
    </lineage>
</organism>
<evidence type="ECO:0000313" key="2">
    <source>
        <dbReference type="EMBL" id="NSF73459.1"/>
    </source>
</evidence>
<dbReference type="InterPro" id="IPR002145">
    <property type="entry name" value="CopG"/>
</dbReference>
<evidence type="ECO:0000313" key="3">
    <source>
        <dbReference type="Proteomes" id="UP000822152"/>
    </source>
</evidence>
<keyword evidence="3" id="KW-1185">Reference proteome</keyword>
<dbReference type="Pfam" id="PF01402">
    <property type="entry name" value="RHH_1"/>
    <property type="match status" value="1"/>
</dbReference>
<comment type="caution">
    <text evidence="2">The sequence shown here is derived from an EMBL/GenBank/DDBJ whole genome shotgun (WGS) entry which is preliminary data.</text>
</comment>
<protein>
    <submittedName>
        <fullName evidence="2">Ribbon-helix-helix protein, CopG family</fullName>
    </submittedName>
</protein>
<accession>A0ABX2GM83</accession>
<proteinExistence type="predicted"/>
<evidence type="ECO:0000259" key="1">
    <source>
        <dbReference type="Pfam" id="PF01402"/>
    </source>
</evidence>
<feature type="domain" description="Ribbon-helix-helix protein CopG" evidence="1">
    <location>
        <begin position="11"/>
        <end position="48"/>
    </location>
</feature>
<dbReference type="InterPro" id="IPR010985">
    <property type="entry name" value="Ribbon_hlx_hlx"/>
</dbReference>
<sequence length="55" mass="6677">MAREKKDGRHINLYIEREIIESLEKYCERMGQTKTVAIERALKQYLSEYQNNQEK</sequence>